<keyword evidence="2" id="KW-0479">Metal-binding</keyword>
<dbReference type="Pfam" id="PF04828">
    <property type="entry name" value="GFA"/>
    <property type="match status" value="1"/>
</dbReference>
<comment type="similarity">
    <text evidence="1">Belongs to the Gfa family.</text>
</comment>
<keyword evidence="4" id="KW-0456">Lyase</keyword>
<dbReference type="InterPro" id="IPR006913">
    <property type="entry name" value="CENP-V/GFA"/>
</dbReference>
<evidence type="ECO:0000313" key="7">
    <source>
        <dbReference type="Proteomes" id="UP000029995"/>
    </source>
</evidence>
<evidence type="ECO:0000256" key="1">
    <source>
        <dbReference type="ARBA" id="ARBA00005495"/>
    </source>
</evidence>
<feature type="domain" description="CENP-V/GFA" evidence="5">
    <location>
        <begin position="3"/>
        <end position="134"/>
    </location>
</feature>
<dbReference type="OrthoDB" id="9807246at2"/>
<keyword evidence="3" id="KW-0862">Zinc</keyword>
<dbReference type="AlphaFoldDB" id="A0A0A0D0P7"/>
<evidence type="ECO:0000256" key="2">
    <source>
        <dbReference type="ARBA" id="ARBA00022723"/>
    </source>
</evidence>
<dbReference type="PROSITE" id="PS51891">
    <property type="entry name" value="CENP_V_GFA"/>
    <property type="match status" value="1"/>
</dbReference>
<dbReference type="PANTHER" id="PTHR33337:SF40">
    <property type="entry name" value="CENP-V_GFA DOMAIN-CONTAINING PROTEIN-RELATED"/>
    <property type="match status" value="1"/>
</dbReference>
<evidence type="ECO:0000313" key="6">
    <source>
        <dbReference type="EMBL" id="KGM31635.1"/>
    </source>
</evidence>
<organism evidence="6 7">
    <name type="scientific">Inquilinus limosus MP06</name>
    <dbReference type="NCBI Taxonomy" id="1398085"/>
    <lineage>
        <taxon>Bacteria</taxon>
        <taxon>Pseudomonadati</taxon>
        <taxon>Pseudomonadota</taxon>
        <taxon>Alphaproteobacteria</taxon>
        <taxon>Rhodospirillales</taxon>
        <taxon>Rhodospirillaceae</taxon>
        <taxon>Inquilinus</taxon>
    </lineage>
</organism>
<evidence type="ECO:0000256" key="3">
    <source>
        <dbReference type="ARBA" id="ARBA00022833"/>
    </source>
</evidence>
<dbReference type="RefSeq" id="WP_034845291.1">
    <property type="nucleotide sequence ID" value="NZ_JANX01000466.1"/>
</dbReference>
<accession>A0A0A0D0P7</accession>
<gene>
    <name evidence="6" type="ORF">P409_26020</name>
</gene>
<sequence length="134" mass="14963">MKIDGRCHCGHVAYEAEIDPEQVGICHCTDCQALTGSPFRVTVTAGRDRIRLTAHEPKVYVKVGDSGRRRLQSFCPECGSPLFVTGEGADAEVWGIRWGSIRQRDRLVPKRQAWCRSAVPWIHHLEDLPGKPGD</sequence>
<reference evidence="6 7" key="1">
    <citation type="submission" date="2014-01" db="EMBL/GenBank/DDBJ databases">
        <title>Genome sequence determination for a cystic fibrosis isolate, Inquilinus limosus.</title>
        <authorList>
            <person name="Pino M."/>
            <person name="Di Conza J."/>
            <person name="Gutkind G."/>
        </authorList>
    </citation>
    <scope>NUCLEOTIDE SEQUENCE [LARGE SCALE GENOMIC DNA]</scope>
    <source>
        <strain evidence="6 7">MP06</strain>
    </source>
</reference>
<dbReference type="SUPFAM" id="SSF51316">
    <property type="entry name" value="Mss4-like"/>
    <property type="match status" value="1"/>
</dbReference>
<comment type="caution">
    <text evidence="6">The sequence shown here is derived from an EMBL/GenBank/DDBJ whole genome shotgun (WGS) entry which is preliminary data.</text>
</comment>
<dbReference type="PANTHER" id="PTHR33337">
    <property type="entry name" value="GFA DOMAIN-CONTAINING PROTEIN"/>
    <property type="match status" value="1"/>
</dbReference>
<proteinExistence type="inferred from homology"/>
<dbReference type="GO" id="GO:0046872">
    <property type="term" value="F:metal ion binding"/>
    <property type="evidence" value="ECO:0007669"/>
    <property type="project" value="UniProtKB-KW"/>
</dbReference>
<dbReference type="EMBL" id="JANX01000466">
    <property type="protein sequence ID" value="KGM31635.1"/>
    <property type="molecule type" value="Genomic_DNA"/>
</dbReference>
<dbReference type="InterPro" id="IPR011057">
    <property type="entry name" value="Mss4-like_sf"/>
</dbReference>
<dbReference type="GO" id="GO:0016846">
    <property type="term" value="F:carbon-sulfur lyase activity"/>
    <property type="evidence" value="ECO:0007669"/>
    <property type="project" value="InterPro"/>
</dbReference>
<protein>
    <submittedName>
        <fullName evidence="6">Aldehyde-activating protein</fullName>
    </submittedName>
</protein>
<evidence type="ECO:0000256" key="4">
    <source>
        <dbReference type="ARBA" id="ARBA00023239"/>
    </source>
</evidence>
<dbReference type="Gene3D" id="3.90.1590.10">
    <property type="entry name" value="glutathione-dependent formaldehyde- activating enzyme (gfa)"/>
    <property type="match status" value="1"/>
</dbReference>
<evidence type="ECO:0000259" key="5">
    <source>
        <dbReference type="PROSITE" id="PS51891"/>
    </source>
</evidence>
<name>A0A0A0D0P7_9PROT</name>
<dbReference type="Proteomes" id="UP000029995">
    <property type="component" value="Unassembled WGS sequence"/>
</dbReference>